<evidence type="ECO:0000256" key="1">
    <source>
        <dbReference type="ARBA" id="ARBA00004245"/>
    </source>
</evidence>
<evidence type="ECO:0000256" key="2">
    <source>
        <dbReference type="ARBA" id="ARBA00005678"/>
    </source>
</evidence>
<accession>A0AAU9IE66</accession>
<feature type="coiled-coil region" evidence="7">
    <location>
        <begin position="22"/>
        <end position="49"/>
    </location>
</feature>
<organism evidence="8 9">
    <name type="scientific">Blepharisma stoltei</name>
    <dbReference type="NCBI Taxonomy" id="1481888"/>
    <lineage>
        <taxon>Eukaryota</taxon>
        <taxon>Sar</taxon>
        <taxon>Alveolata</taxon>
        <taxon>Ciliophora</taxon>
        <taxon>Postciliodesmatophora</taxon>
        <taxon>Heterotrichea</taxon>
        <taxon>Heterotrichida</taxon>
        <taxon>Blepharismidae</taxon>
        <taxon>Blepharisma</taxon>
    </lineage>
</organism>
<dbReference type="PANTHER" id="PTHR40412:SF1">
    <property type="entry name" value="SF-ASSEMBLIN"/>
    <property type="match status" value="1"/>
</dbReference>
<evidence type="ECO:0000313" key="9">
    <source>
        <dbReference type="Proteomes" id="UP001162131"/>
    </source>
</evidence>
<dbReference type="InterPro" id="IPR008374">
    <property type="entry name" value="SF_assemblin/giardin_b"/>
</dbReference>
<feature type="coiled-coil region" evidence="7">
    <location>
        <begin position="163"/>
        <end position="190"/>
    </location>
</feature>
<proteinExistence type="inferred from homology"/>
<sequence length="267" mass="31834">MEDFVPNLTGTVKKTVGEREKLNLLRGQMDEMSNDYETMRKAREEAKRQLDARFQDVYQKIQGTRDYVAEEGRRVNELLKNFQNNFQEELKVLKEFTIKSFEEEKALREKQDEIDNKRMDGLEKMIEDERQERLKQTEDLLKPIRTGLENLETAFETERTTRIERETEILDKLAEESQQMNERMDQERADRIKRLQDLRDSLYNDINTQNSHIEKFQQNSLVALTDMKNGAEEEMRSRLDHQDDILDNLSNFIKTFQDTLKIIGKDV</sequence>
<keyword evidence="6" id="KW-0206">Cytoskeleton</keyword>
<dbReference type="GO" id="GO:0005874">
    <property type="term" value="C:microtubule"/>
    <property type="evidence" value="ECO:0007669"/>
    <property type="project" value="UniProtKB-KW"/>
</dbReference>
<evidence type="ECO:0000256" key="3">
    <source>
        <dbReference type="ARBA" id="ARBA00022490"/>
    </source>
</evidence>
<evidence type="ECO:0000313" key="8">
    <source>
        <dbReference type="EMBL" id="CAG9310014.1"/>
    </source>
</evidence>
<evidence type="ECO:0000256" key="5">
    <source>
        <dbReference type="ARBA" id="ARBA00023054"/>
    </source>
</evidence>
<dbReference type="Proteomes" id="UP001162131">
    <property type="component" value="Unassembled WGS sequence"/>
</dbReference>
<dbReference type="AlphaFoldDB" id="A0AAU9IE66"/>
<keyword evidence="9" id="KW-1185">Reference proteome</keyword>
<gene>
    <name evidence="8" type="ORF">BSTOLATCC_MIC228</name>
</gene>
<comment type="similarity">
    <text evidence="2">Belongs to the SF-assemblin family.</text>
</comment>
<evidence type="ECO:0000256" key="4">
    <source>
        <dbReference type="ARBA" id="ARBA00022701"/>
    </source>
</evidence>
<evidence type="ECO:0000256" key="7">
    <source>
        <dbReference type="SAM" id="Coils"/>
    </source>
</evidence>
<dbReference type="GO" id="GO:0005200">
    <property type="term" value="F:structural constituent of cytoskeleton"/>
    <property type="evidence" value="ECO:0007669"/>
    <property type="project" value="InterPro"/>
</dbReference>
<dbReference type="EMBL" id="CAJZBQ010000001">
    <property type="protein sequence ID" value="CAG9310014.1"/>
    <property type="molecule type" value="Genomic_DNA"/>
</dbReference>
<comment type="subcellular location">
    <subcellularLocation>
        <location evidence="1">Cytoplasm</location>
        <location evidence="1">Cytoskeleton</location>
    </subcellularLocation>
</comment>
<evidence type="ECO:0008006" key="10">
    <source>
        <dbReference type="Google" id="ProtNLM"/>
    </source>
</evidence>
<dbReference type="PANTHER" id="PTHR40412">
    <property type="entry name" value="SF-ASSEMBLIN"/>
    <property type="match status" value="1"/>
</dbReference>
<keyword evidence="5 7" id="KW-0175">Coiled coil</keyword>
<comment type="caution">
    <text evidence="8">The sequence shown here is derived from an EMBL/GenBank/DDBJ whole genome shotgun (WGS) entry which is preliminary data.</text>
</comment>
<protein>
    <recommendedName>
        <fullName evidence="10">SF-assemblin</fullName>
    </recommendedName>
</protein>
<keyword evidence="3" id="KW-0963">Cytoplasm</keyword>
<keyword evidence="4" id="KW-0493">Microtubule</keyword>
<evidence type="ECO:0000256" key="6">
    <source>
        <dbReference type="ARBA" id="ARBA00023212"/>
    </source>
</evidence>
<reference evidence="8" key="1">
    <citation type="submission" date="2021-09" db="EMBL/GenBank/DDBJ databases">
        <authorList>
            <consortium name="AG Swart"/>
            <person name="Singh M."/>
            <person name="Singh A."/>
            <person name="Seah K."/>
            <person name="Emmerich C."/>
        </authorList>
    </citation>
    <scope>NUCLEOTIDE SEQUENCE</scope>
    <source>
        <strain evidence="8">ATCC30299</strain>
    </source>
</reference>
<name>A0AAU9IE66_9CILI</name>
<dbReference type="Pfam" id="PF06705">
    <property type="entry name" value="SF-assemblin"/>
    <property type="match status" value="1"/>
</dbReference>